<reference evidence="1 2" key="1">
    <citation type="submission" date="2018-02" db="EMBL/GenBank/DDBJ databases">
        <title>Genomic Encyclopedia of Archaeal and Bacterial Type Strains, Phase II (KMG-II): from individual species to whole genera.</title>
        <authorList>
            <person name="Goeker M."/>
        </authorList>
    </citation>
    <scope>NUCLEOTIDE SEQUENCE [LARGE SCALE GENOMIC DNA]</scope>
    <source>
        <strain evidence="1 2">YU 961-1</strain>
    </source>
</reference>
<accession>A0A2S6GFL4</accession>
<dbReference type="Gene3D" id="1.25.40.10">
    <property type="entry name" value="Tetratricopeptide repeat domain"/>
    <property type="match status" value="1"/>
</dbReference>
<name>A0A2S6GFL4_9PSEU</name>
<evidence type="ECO:0000313" key="1">
    <source>
        <dbReference type="EMBL" id="PPK63961.1"/>
    </source>
</evidence>
<dbReference type="SUPFAM" id="SSF48452">
    <property type="entry name" value="TPR-like"/>
    <property type="match status" value="1"/>
</dbReference>
<evidence type="ECO:0008006" key="3">
    <source>
        <dbReference type="Google" id="ProtNLM"/>
    </source>
</evidence>
<protein>
    <recommendedName>
        <fullName evidence="3">NB-ARC domain-containing protein</fullName>
    </recommendedName>
</protein>
<dbReference type="SUPFAM" id="SSF52540">
    <property type="entry name" value="P-loop containing nucleoside triphosphate hydrolases"/>
    <property type="match status" value="1"/>
</dbReference>
<dbReference type="InterPro" id="IPR027417">
    <property type="entry name" value="P-loop_NTPase"/>
</dbReference>
<dbReference type="PRINTS" id="PR00364">
    <property type="entry name" value="DISEASERSIST"/>
</dbReference>
<proteinExistence type="predicted"/>
<dbReference type="EMBL" id="PTIX01000023">
    <property type="protein sequence ID" value="PPK63961.1"/>
    <property type="molecule type" value="Genomic_DNA"/>
</dbReference>
<evidence type="ECO:0000313" key="2">
    <source>
        <dbReference type="Proteomes" id="UP000239203"/>
    </source>
</evidence>
<dbReference type="PANTHER" id="PTHR47691:SF3">
    <property type="entry name" value="HTH-TYPE TRANSCRIPTIONAL REGULATOR RV0890C-RELATED"/>
    <property type="match status" value="1"/>
</dbReference>
<dbReference type="InterPro" id="IPR011990">
    <property type="entry name" value="TPR-like_helical_dom_sf"/>
</dbReference>
<dbReference type="InterPro" id="IPR019734">
    <property type="entry name" value="TPR_rpt"/>
</dbReference>
<gene>
    <name evidence="1" type="ORF">CLV40_12381</name>
</gene>
<dbReference type="AlphaFoldDB" id="A0A2S6GFL4"/>
<dbReference type="PANTHER" id="PTHR47691">
    <property type="entry name" value="REGULATOR-RELATED"/>
    <property type="match status" value="1"/>
</dbReference>
<organism evidence="1 2">
    <name type="scientific">Actinokineospora auranticolor</name>
    <dbReference type="NCBI Taxonomy" id="155976"/>
    <lineage>
        <taxon>Bacteria</taxon>
        <taxon>Bacillati</taxon>
        <taxon>Actinomycetota</taxon>
        <taxon>Actinomycetes</taxon>
        <taxon>Pseudonocardiales</taxon>
        <taxon>Pseudonocardiaceae</taxon>
        <taxon>Actinokineospora</taxon>
    </lineage>
</organism>
<dbReference type="Proteomes" id="UP000239203">
    <property type="component" value="Unassembled WGS sequence"/>
</dbReference>
<dbReference type="SMART" id="SM00028">
    <property type="entry name" value="TPR"/>
    <property type="match status" value="3"/>
</dbReference>
<dbReference type="Gene3D" id="3.40.50.300">
    <property type="entry name" value="P-loop containing nucleotide triphosphate hydrolases"/>
    <property type="match status" value="1"/>
</dbReference>
<keyword evidence="2" id="KW-1185">Reference proteome</keyword>
<comment type="caution">
    <text evidence="1">The sequence shown here is derived from an EMBL/GenBank/DDBJ whole genome shotgun (WGS) entry which is preliminary data.</text>
</comment>
<sequence>MSSNELRGTVHGSAVQAQVVNIHPQEARVGVGMPRQLPRCATALVGRDVELAELNEVLDVPGGTALVCGTAGIGKTTLSLYWAHSVADRFPDGQLHVNLRGFDPVHPPMTSGEAVRGFLHGLGVPPERIPDSYDAQVGLYRSVTAVKQVLVVLDNARDVDQVRDLLPAGSRCAAVVTSRAELTGLIVLGVRRIGLSHLGSRDAKSLIAGRLGGPADASALSGLAAQCGGLPLALAVAAGRAAERTSFPLSALVAELRTERRRLDVLDTGDPGTTVRSVFSWSYQALSPSAQQMFRLLGATPGADIGFPAVVSLMGEAPGWTRGVLGELTRANLLEEHLPGRYRLHDLLSEYARECLVVDEQQLPVERLLDHYLHTTAAADRVLSPHRLRRDPLPPRPGAVVREPQDYESAVRWCVSEQHVLVGAVAHAARFGFHRHAWQLAWVTSTYLRRFSHHQDCEATQRVALASARAIGDQYAEAEISLLLGQTLVDAWRFTEAQSLHDRAVHLFNASGDAAAEAGSLMARCATHRVRGRHTAAESDIRRALALAEAVGDTNLRAGALSRISWNAVRLGNAAESIVYGAVALELFRQVGNQEGIALTRRAVGTAWHSLRRYDQAFAHYAASLELDVALGDGYYAAQVFFQIGLSHLALGRKREAIEAWCQATAVFEYLGRPEAGQVREALVKTVIMPGRFGREVRS</sequence>